<name>A0A1F4WI59_UNCKA</name>
<comment type="caution">
    <text evidence="1">The sequence shown here is derived from an EMBL/GenBank/DDBJ whole genome shotgun (WGS) entry which is preliminary data.</text>
</comment>
<reference evidence="1 2" key="1">
    <citation type="journal article" date="2016" name="Nat. Commun.">
        <title>Thousands of microbial genomes shed light on interconnected biogeochemical processes in an aquifer system.</title>
        <authorList>
            <person name="Anantharaman K."/>
            <person name="Brown C.T."/>
            <person name="Hug L.A."/>
            <person name="Sharon I."/>
            <person name="Castelle C.J."/>
            <person name="Probst A.J."/>
            <person name="Thomas B.C."/>
            <person name="Singh A."/>
            <person name="Wilkins M.J."/>
            <person name="Karaoz U."/>
            <person name="Brodie E.L."/>
            <person name="Williams K.H."/>
            <person name="Hubbard S.S."/>
            <person name="Banfield J.F."/>
        </authorList>
    </citation>
    <scope>NUCLEOTIDE SEQUENCE [LARGE SCALE GENOMIC DNA]</scope>
</reference>
<gene>
    <name evidence="1" type="ORF">A2415_01165</name>
</gene>
<dbReference type="AlphaFoldDB" id="A0A1F4WI59"/>
<sequence>MNITCVSCQKLISDDSKFCEHCGEKVQHKEPEHKKTDGIKFSTKSKEASKVVDHLEFLGYSISDNGSKDDLVKFIAFHKVKNNLFVNYSPATGFIVYTMFSLNQEKISKKRKELLEILNKANNFTHLCAFSISEGEQPSLISATWYPPEYSKSTFSDFLDLFEQDTRRGLNTEGLTEFG</sequence>
<dbReference type="EMBL" id="MEWA01000038">
    <property type="protein sequence ID" value="OGC68603.1"/>
    <property type="molecule type" value="Genomic_DNA"/>
</dbReference>
<organism evidence="1 2">
    <name type="scientific">candidate division WWE3 bacterium RIFOXYC1_FULL_39_7</name>
    <dbReference type="NCBI Taxonomy" id="1802643"/>
    <lineage>
        <taxon>Bacteria</taxon>
        <taxon>Katanobacteria</taxon>
    </lineage>
</organism>
<proteinExistence type="predicted"/>
<dbReference type="Proteomes" id="UP000179113">
    <property type="component" value="Unassembled WGS sequence"/>
</dbReference>
<evidence type="ECO:0008006" key="3">
    <source>
        <dbReference type="Google" id="ProtNLM"/>
    </source>
</evidence>
<protein>
    <recommendedName>
        <fullName evidence="3">Zinc-ribbon domain-containing protein</fullName>
    </recommendedName>
</protein>
<evidence type="ECO:0000313" key="2">
    <source>
        <dbReference type="Proteomes" id="UP000179113"/>
    </source>
</evidence>
<evidence type="ECO:0000313" key="1">
    <source>
        <dbReference type="EMBL" id="OGC68603.1"/>
    </source>
</evidence>
<accession>A0A1F4WI59</accession>